<protein>
    <submittedName>
        <fullName evidence="4">Methyltransferase domain-containing protein</fullName>
    </submittedName>
</protein>
<evidence type="ECO:0000313" key="2">
    <source>
        <dbReference type="EMBL" id="CAI3994770.1"/>
    </source>
</evidence>
<evidence type="ECO:0000313" key="4">
    <source>
        <dbReference type="EMBL" id="CAL4782082.1"/>
    </source>
</evidence>
<evidence type="ECO:0000313" key="5">
    <source>
        <dbReference type="Proteomes" id="UP001152797"/>
    </source>
</evidence>
<proteinExistence type="predicted"/>
<reference evidence="3" key="2">
    <citation type="submission" date="2024-04" db="EMBL/GenBank/DDBJ databases">
        <authorList>
            <person name="Chen Y."/>
            <person name="Shah S."/>
            <person name="Dougan E. K."/>
            <person name="Thang M."/>
            <person name="Chan C."/>
        </authorList>
    </citation>
    <scope>NUCLEOTIDE SEQUENCE [LARGE SCALE GENOMIC DNA]</scope>
</reference>
<dbReference type="InterPro" id="IPR029063">
    <property type="entry name" value="SAM-dependent_MTases_sf"/>
</dbReference>
<evidence type="ECO:0000259" key="1">
    <source>
        <dbReference type="Pfam" id="PF13649"/>
    </source>
</evidence>
<organism evidence="2">
    <name type="scientific">Cladocopium goreaui</name>
    <dbReference type="NCBI Taxonomy" id="2562237"/>
    <lineage>
        <taxon>Eukaryota</taxon>
        <taxon>Sar</taxon>
        <taxon>Alveolata</taxon>
        <taxon>Dinophyceae</taxon>
        <taxon>Suessiales</taxon>
        <taxon>Symbiodiniaceae</taxon>
        <taxon>Cladocopium</taxon>
    </lineage>
</organism>
<dbReference type="AlphaFoldDB" id="A0A9P1CND6"/>
<dbReference type="InterPro" id="IPR041698">
    <property type="entry name" value="Methyltransf_25"/>
</dbReference>
<dbReference type="SUPFAM" id="SSF53335">
    <property type="entry name" value="S-adenosyl-L-methionine-dependent methyltransferases"/>
    <property type="match status" value="1"/>
</dbReference>
<keyword evidence="4" id="KW-0808">Transferase</keyword>
<evidence type="ECO:0000313" key="3">
    <source>
        <dbReference type="EMBL" id="CAL1148145.1"/>
    </source>
</evidence>
<accession>A0A9P1CND6</accession>
<dbReference type="GO" id="GO:0008168">
    <property type="term" value="F:methyltransferase activity"/>
    <property type="evidence" value="ECO:0007669"/>
    <property type="project" value="UniProtKB-KW"/>
</dbReference>
<dbReference type="Proteomes" id="UP001152797">
    <property type="component" value="Unassembled WGS sequence"/>
</dbReference>
<keyword evidence="5" id="KW-1185">Reference proteome</keyword>
<dbReference type="EMBL" id="CAMXCT020001994">
    <property type="protein sequence ID" value="CAL1148145.1"/>
    <property type="molecule type" value="Genomic_DNA"/>
</dbReference>
<feature type="domain" description="Methyltransferase" evidence="1">
    <location>
        <begin position="102"/>
        <end position="197"/>
    </location>
</feature>
<dbReference type="CDD" id="cd02440">
    <property type="entry name" value="AdoMet_MTases"/>
    <property type="match status" value="1"/>
</dbReference>
<dbReference type="OrthoDB" id="418916at2759"/>
<sequence>MRDRLVEDVSSCQGIHGDNTVSVVVTPQNVRELIDTQRPGFIQSRLRCLGSAPVPISGPCDEPTIRQRLRCAAADFRGGLSELLPYAKVMLGPLMDCHQQNVLVLGLGGGTIPSFLRTKCPGSHVVAVDNNANVVRAARDFFAFDGEAIVDDVHRVLSKLSTTKAGTFDAIVTDVGHNIRLDRKDLGNVVRLLKSDGVLMENLSTPSFADEQVALYKDFLGDVSAEVSGNNRIVFGRLHPSKTLEQ</sequence>
<name>A0A9P1CND6_9DINO</name>
<dbReference type="Pfam" id="PF13649">
    <property type="entry name" value="Methyltransf_25"/>
    <property type="match status" value="1"/>
</dbReference>
<comment type="caution">
    <text evidence="2">The sequence shown here is derived from an EMBL/GenBank/DDBJ whole genome shotgun (WGS) entry which is preliminary data.</text>
</comment>
<keyword evidence="4" id="KW-0489">Methyltransferase</keyword>
<dbReference type="EMBL" id="CAMXCT030001994">
    <property type="protein sequence ID" value="CAL4782082.1"/>
    <property type="molecule type" value="Genomic_DNA"/>
</dbReference>
<dbReference type="GO" id="GO:0032259">
    <property type="term" value="P:methylation"/>
    <property type="evidence" value="ECO:0007669"/>
    <property type="project" value="UniProtKB-KW"/>
</dbReference>
<dbReference type="EMBL" id="CAMXCT010001994">
    <property type="protein sequence ID" value="CAI3994770.1"/>
    <property type="molecule type" value="Genomic_DNA"/>
</dbReference>
<reference evidence="2" key="1">
    <citation type="submission" date="2022-10" db="EMBL/GenBank/DDBJ databases">
        <authorList>
            <person name="Chen Y."/>
            <person name="Dougan E. K."/>
            <person name="Chan C."/>
            <person name="Rhodes N."/>
            <person name="Thang M."/>
        </authorList>
    </citation>
    <scope>NUCLEOTIDE SEQUENCE</scope>
</reference>
<gene>
    <name evidence="2" type="ORF">C1SCF055_LOCUS21393</name>
</gene>
<dbReference type="Gene3D" id="3.40.50.150">
    <property type="entry name" value="Vaccinia Virus protein VP39"/>
    <property type="match status" value="1"/>
</dbReference>